<dbReference type="EMBL" id="JAGDEL010000003">
    <property type="protein sequence ID" value="MBO1511144.1"/>
    <property type="molecule type" value="Genomic_DNA"/>
</dbReference>
<dbReference type="InterPro" id="IPR051768">
    <property type="entry name" value="Bact_secretion_toxin"/>
</dbReference>
<name>A0ABS3MZ45_9BACI</name>
<dbReference type="Proteomes" id="UP000663981">
    <property type="component" value="Unassembled WGS sequence"/>
</dbReference>
<sequence>MEVKNTIVKVLDSRTFIHTMEVRLQEYNLLRQQLDQVKRKCNDIVNLDEQFQGKGADAIKGFYQGQIDVVEAWLRLIDRHIAFLKGIQGSTDEKDLSGNTVIHLPFLENELVHHIRNQKEMVASQQDELQRIFNRIDDLIPLNAFSTNSFEDHIEKADKDRKDTIDAVNQLDQDLTSEYKLSEGEEQYVITLFQQLIEASRQGNTISPIHFNSAAYKASDVYQLKAQAERQTINYLAYKKNQEEVRKQQAEIEAEIEAREREKAEFAKLNPIEKTIHSFKEIRNDFWDGLEARNEKKFDSVYDFGNYLTIGSFDTAKSMYQGMEDRAHVAMNSPYDFVNYISMGTLDLGNGAINPEESFSKEHWLSSIGLASILAGGAKPIVRGPKTPSLQDRNLVLEKTVDKAHELTTTKTKTYVNYVIGEVRGGIHVLLNEMNDSNKLAYSLNGAGLKIPFNVFDTEAVKKVLDRVLSKFSFSGVDKGIEKGKNIKDYKKTFFNEYPDLKGSVVVHHAIEQQILKRHPELFSLEEIHALENLRGIPKEINSDIHLSKIRRDWNRFYRNNQNPTKEEVIYYMIELDKKYGDNFNPPVKR</sequence>
<accession>A0ABS3MZ45</accession>
<dbReference type="PANTHER" id="PTHR34976">
    <property type="entry name" value="RIBONUCLEASE YQCG-RELATED"/>
    <property type="match status" value="1"/>
</dbReference>
<evidence type="ECO:0000313" key="5">
    <source>
        <dbReference type="Proteomes" id="UP000663981"/>
    </source>
</evidence>
<evidence type="ECO:0000256" key="1">
    <source>
        <dbReference type="ARBA" id="ARBA00034117"/>
    </source>
</evidence>
<keyword evidence="5" id="KW-1185">Reference proteome</keyword>
<comment type="caution">
    <text evidence="4">The sequence shown here is derived from an EMBL/GenBank/DDBJ whole genome shotgun (WGS) entry which is preliminary data.</text>
</comment>
<feature type="coiled-coil region" evidence="2">
    <location>
        <begin position="20"/>
        <end position="47"/>
    </location>
</feature>
<dbReference type="Pfam" id="PF04740">
    <property type="entry name" value="LXG"/>
    <property type="match status" value="1"/>
</dbReference>
<feature type="coiled-coil region" evidence="2">
    <location>
        <begin position="238"/>
        <end position="265"/>
    </location>
</feature>
<keyword evidence="2" id="KW-0175">Coiled coil</keyword>
<gene>
    <name evidence="4" type="ORF">I7822_05545</name>
</gene>
<evidence type="ECO:0000256" key="2">
    <source>
        <dbReference type="SAM" id="Coils"/>
    </source>
</evidence>
<dbReference type="PANTHER" id="PTHR34976:SF2">
    <property type="entry name" value="TYPE VII SECRETION SYSTEM PROTEIN ESSD"/>
    <property type="match status" value="1"/>
</dbReference>
<feature type="domain" description="LXG" evidence="3">
    <location>
        <begin position="7"/>
        <end position="242"/>
    </location>
</feature>
<dbReference type="InterPro" id="IPR006829">
    <property type="entry name" value="LXG_dom"/>
</dbReference>
<evidence type="ECO:0000313" key="4">
    <source>
        <dbReference type="EMBL" id="MBO1511144.1"/>
    </source>
</evidence>
<proteinExistence type="inferred from homology"/>
<evidence type="ECO:0000259" key="3">
    <source>
        <dbReference type="PROSITE" id="PS51756"/>
    </source>
</evidence>
<dbReference type="RefSeq" id="WP_207975890.1">
    <property type="nucleotide sequence ID" value="NZ_JAGDEL010000003.1"/>
</dbReference>
<comment type="similarity">
    <text evidence="1">In the N-terminal section; belongs to the LXG family.</text>
</comment>
<organism evidence="4 5">
    <name type="scientific">Metabacillus bambusae</name>
    <dbReference type="NCBI Taxonomy" id="2795218"/>
    <lineage>
        <taxon>Bacteria</taxon>
        <taxon>Bacillati</taxon>
        <taxon>Bacillota</taxon>
        <taxon>Bacilli</taxon>
        <taxon>Bacillales</taxon>
        <taxon>Bacillaceae</taxon>
        <taxon>Metabacillus</taxon>
    </lineage>
</organism>
<protein>
    <submittedName>
        <fullName evidence="4">LXG domain-containing protein</fullName>
    </submittedName>
</protein>
<feature type="coiled-coil region" evidence="2">
    <location>
        <begin position="115"/>
        <end position="174"/>
    </location>
</feature>
<dbReference type="PROSITE" id="PS51756">
    <property type="entry name" value="LXG"/>
    <property type="match status" value="1"/>
</dbReference>
<reference evidence="4 5" key="1">
    <citation type="submission" date="2021-03" db="EMBL/GenBank/DDBJ databases">
        <title>Whole genome sequence of Metabacillus bambusae BG109.</title>
        <authorList>
            <person name="Jeong J.W."/>
        </authorList>
    </citation>
    <scope>NUCLEOTIDE SEQUENCE [LARGE SCALE GENOMIC DNA]</scope>
    <source>
        <strain evidence="4 5">BG109</strain>
    </source>
</reference>